<dbReference type="EMBL" id="LAZR01064145">
    <property type="protein sequence ID" value="KKK58101.1"/>
    <property type="molecule type" value="Genomic_DNA"/>
</dbReference>
<gene>
    <name evidence="1" type="ORF">LCGC14_3047820</name>
</gene>
<protein>
    <submittedName>
        <fullName evidence="1">Uncharacterized protein</fullName>
    </submittedName>
</protein>
<organism evidence="1">
    <name type="scientific">marine sediment metagenome</name>
    <dbReference type="NCBI Taxonomy" id="412755"/>
    <lineage>
        <taxon>unclassified sequences</taxon>
        <taxon>metagenomes</taxon>
        <taxon>ecological metagenomes</taxon>
    </lineage>
</organism>
<name>A0A0F8ZDI8_9ZZZZ</name>
<dbReference type="AlphaFoldDB" id="A0A0F8ZDI8"/>
<proteinExistence type="predicted"/>
<reference evidence="1" key="1">
    <citation type="journal article" date="2015" name="Nature">
        <title>Complex archaea that bridge the gap between prokaryotes and eukaryotes.</title>
        <authorList>
            <person name="Spang A."/>
            <person name="Saw J.H."/>
            <person name="Jorgensen S.L."/>
            <person name="Zaremba-Niedzwiedzka K."/>
            <person name="Martijn J."/>
            <person name="Lind A.E."/>
            <person name="van Eijk R."/>
            <person name="Schleper C."/>
            <person name="Guy L."/>
            <person name="Ettema T.J."/>
        </authorList>
    </citation>
    <scope>NUCLEOTIDE SEQUENCE</scope>
</reference>
<sequence length="64" mass="7571">MTEEGRFRLSRKVGFLRPIILRSYETPPAARVYHVNPDGTETFIRIDKPVEFNVKTLLRRPKKE</sequence>
<accession>A0A0F8ZDI8</accession>
<comment type="caution">
    <text evidence="1">The sequence shown here is derived from an EMBL/GenBank/DDBJ whole genome shotgun (WGS) entry which is preliminary data.</text>
</comment>
<evidence type="ECO:0000313" key="1">
    <source>
        <dbReference type="EMBL" id="KKK58101.1"/>
    </source>
</evidence>